<protein>
    <recommendedName>
        <fullName evidence="2">Dodecin domain-containing protein</fullName>
    </recommendedName>
</protein>
<name>A0AA91J9P5_FAUOS</name>
<comment type="caution">
    <text evidence="1">The sequence shown here is derived from an EMBL/GenBank/DDBJ whole genome shotgun (WGS) entry which is preliminary data.</text>
</comment>
<dbReference type="InterPro" id="IPR025543">
    <property type="entry name" value="Dodecin-like"/>
</dbReference>
<dbReference type="Pfam" id="PF07311">
    <property type="entry name" value="Dodecin"/>
    <property type="match status" value="1"/>
</dbReference>
<accession>A0AA91J9P5</accession>
<dbReference type="InterPro" id="IPR036694">
    <property type="entry name" value="Dodecin-like_sf"/>
</dbReference>
<proteinExistence type="predicted"/>
<reference evidence="1" key="1">
    <citation type="submission" date="2016-06" db="EMBL/GenBank/DDBJ databases">
        <title>Draft genome of Moraxella osloensis CCUG 67237.</title>
        <authorList>
            <person name="Salva-Serra F."/>
            <person name="Engstrom-Jakobsson H."/>
            <person name="Thorell K."/>
            <person name="Gonzales-Siles L."/>
            <person name="Karlsson R."/>
            <person name="Boulund F."/>
            <person name="Engstrand L."/>
            <person name="Kristiansson E."/>
            <person name="Moore E."/>
        </authorList>
    </citation>
    <scope>NUCLEOTIDE SEQUENCE [LARGE SCALE GENOMIC DNA]</scope>
    <source>
        <strain evidence="1">CCUG 67237</strain>
    </source>
</reference>
<organism evidence="1">
    <name type="scientific">Faucicola osloensis</name>
    <name type="common">Moraxella osloensis</name>
    <dbReference type="NCBI Taxonomy" id="34062"/>
    <lineage>
        <taxon>Bacteria</taxon>
        <taxon>Pseudomonadati</taxon>
        <taxon>Pseudomonadota</taxon>
        <taxon>Gammaproteobacteria</taxon>
        <taxon>Moraxellales</taxon>
        <taxon>Moraxellaceae</taxon>
        <taxon>Faucicola</taxon>
    </lineage>
</organism>
<dbReference type="InterPro" id="IPR009923">
    <property type="entry name" value="Dodecin"/>
</dbReference>
<evidence type="ECO:0000313" key="1">
    <source>
        <dbReference type="EMBL" id="OBX63593.1"/>
    </source>
</evidence>
<dbReference type="EMBL" id="LZMT01000023">
    <property type="protein sequence ID" value="OBX63593.1"/>
    <property type="molecule type" value="Genomic_DNA"/>
</dbReference>
<gene>
    <name evidence="1" type="ORF">A9299_00895</name>
</gene>
<dbReference type="Gene3D" id="3.30.1660.10">
    <property type="entry name" value="Flavin-binding protein dodecin"/>
    <property type="match status" value="1"/>
</dbReference>
<evidence type="ECO:0008006" key="2">
    <source>
        <dbReference type="Google" id="ProtNLM"/>
    </source>
</evidence>
<dbReference type="SUPFAM" id="SSF89807">
    <property type="entry name" value="Dodecin-like"/>
    <property type="match status" value="1"/>
</dbReference>
<sequence>MSVAKNIEISSSSTVSFEDAIKKGITQVNKTVNNVEGAWIKEQKVRISDGNITNYNVMMIVSFVIEDDSTDLK</sequence>
<dbReference type="AlphaFoldDB" id="A0AA91J9P5"/>